<evidence type="ECO:0000313" key="4">
    <source>
        <dbReference type="EMBL" id="SUZ50555.1"/>
    </source>
</evidence>
<dbReference type="SUPFAM" id="SSF53187">
    <property type="entry name" value="Zn-dependent exopeptidases"/>
    <property type="match status" value="1"/>
</dbReference>
<gene>
    <name evidence="4" type="ORF">METZ01_LOCUS3409</name>
</gene>
<keyword evidence="2" id="KW-0378">Hydrolase</keyword>
<dbReference type="AlphaFoldDB" id="A0A381N7S3"/>
<dbReference type="Pfam" id="PF07687">
    <property type="entry name" value="M20_dimer"/>
    <property type="match status" value="1"/>
</dbReference>
<evidence type="ECO:0000256" key="2">
    <source>
        <dbReference type="ARBA" id="ARBA00022801"/>
    </source>
</evidence>
<dbReference type="FunFam" id="3.30.70.360:FF:000014">
    <property type="entry name" value="N-acyl-L-amino acid amidohydrolase"/>
    <property type="match status" value="1"/>
</dbReference>
<dbReference type="PIRSF" id="PIRSF005962">
    <property type="entry name" value="Pept_M20D_amidohydro"/>
    <property type="match status" value="1"/>
</dbReference>
<organism evidence="4">
    <name type="scientific">marine metagenome</name>
    <dbReference type="NCBI Taxonomy" id="408172"/>
    <lineage>
        <taxon>unclassified sequences</taxon>
        <taxon>metagenomes</taxon>
        <taxon>ecological metagenomes</taxon>
    </lineage>
</organism>
<protein>
    <recommendedName>
        <fullName evidence="3">Peptidase M20 dimerisation domain-containing protein</fullName>
    </recommendedName>
</protein>
<dbReference type="Pfam" id="PF01546">
    <property type="entry name" value="Peptidase_M20"/>
    <property type="match status" value="1"/>
</dbReference>
<dbReference type="InterPro" id="IPR002933">
    <property type="entry name" value="Peptidase_M20"/>
</dbReference>
<dbReference type="InterPro" id="IPR017439">
    <property type="entry name" value="Amidohydrolase"/>
</dbReference>
<dbReference type="EMBL" id="UINC01000177">
    <property type="protein sequence ID" value="SUZ50555.1"/>
    <property type="molecule type" value="Genomic_DNA"/>
</dbReference>
<reference evidence="4" key="1">
    <citation type="submission" date="2018-05" db="EMBL/GenBank/DDBJ databases">
        <authorList>
            <person name="Lanie J.A."/>
            <person name="Ng W.-L."/>
            <person name="Kazmierczak K.M."/>
            <person name="Andrzejewski T.M."/>
            <person name="Davidsen T.M."/>
            <person name="Wayne K.J."/>
            <person name="Tettelin H."/>
            <person name="Glass J.I."/>
            <person name="Rusch D."/>
            <person name="Podicherti R."/>
            <person name="Tsui H.-C.T."/>
            <person name="Winkler M.E."/>
        </authorList>
    </citation>
    <scope>NUCLEOTIDE SEQUENCE</scope>
</reference>
<dbReference type="Gene3D" id="3.30.70.360">
    <property type="match status" value="1"/>
</dbReference>
<dbReference type="SUPFAM" id="SSF55031">
    <property type="entry name" value="Bacterial exopeptidase dimerisation domain"/>
    <property type="match status" value="1"/>
</dbReference>
<dbReference type="Gene3D" id="3.40.630.10">
    <property type="entry name" value="Zn peptidases"/>
    <property type="match status" value="1"/>
</dbReference>
<proteinExistence type="inferred from homology"/>
<sequence length="390" mass="43094">MNVLKQLKDLQKEMQEWRRDIHAHPEMAFEEHRTAKIVAEKLESFGIEVETGLASTGVVGTLKKGKGNRAIGLRADLDALPISEANDFEYKSKHEGLMHACGHDGHTAMLLGAAKYLSEQGDFDGTINFIFQPAEENEGGARTMIEEGLFEKYPVESVYGMHNIPGMPVGTFAIKPGPIMAAFDIFEIRVIGKGGHAAMPQTTIDPIVIGSKIIDAFQSIVSRIIDPQEPSVLSITQFHGGDAYNVIPNEIEIKGCTRCFSEKVQNQLETQMKDIAENICKAYGAEYEFFYEKRYPPTVNSENEAKLSGQVAIDVVGEEHVRLSPKPAMGSEDFAYMLQEKPGSYIWIGNGDGEGSCMVHNPGYDFNDEILSIGATYWVKMAEKILPPIN</sequence>
<comment type="similarity">
    <text evidence="1">Belongs to the peptidase M20 family.</text>
</comment>
<dbReference type="PANTHER" id="PTHR11014">
    <property type="entry name" value="PEPTIDASE M20 FAMILY MEMBER"/>
    <property type="match status" value="1"/>
</dbReference>
<evidence type="ECO:0000256" key="1">
    <source>
        <dbReference type="ARBA" id="ARBA00006153"/>
    </source>
</evidence>
<evidence type="ECO:0000259" key="3">
    <source>
        <dbReference type="Pfam" id="PF07687"/>
    </source>
</evidence>
<accession>A0A381N7S3</accession>
<feature type="domain" description="Peptidase M20 dimerisation" evidence="3">
    <location>
        <begin position="186"/>
        <end position="282"/>
    </location>
</feature>
<dbReference type="CDD" id="cd05666">
    <property type="entry name" value="M20_Acy1-like"/>
    <property type="match status" value="1"/>
</dbReference>
<dbReference type="InterPro" id="IPR036264">
    <property type="entry name" value="Bact_exopeptidase_dim_dom"/>
</dbReference>
<dbReference type="GO" id="GO:0016787">
    <property type="term" value="F:hydrolase activity"/>
    <property type="evidence" value="ECO:0007669"/>
    <property type="project" value="UniProtKB-KW"/>
</dbReference>
<dbReference type="PANTHER" id="PTHR11014:SF63">
    <property type="entry name" value="METALLOPEPTIDASE, PUTATIVE (AFU_ORTHOLOGUE AFUA_6G09600)-RELATED"/>
    <property type="match status" value="1"/>
</dbReference>
<name>A0A381N7S3_9ZZZZ</name>
<dbReference type="NCBIfam" id="TIGR01891">
    <property type="entry name" value="amidohydrolases"/>
    <property type="match status" value="1"/>
</dbReference>
<dbReference type="InterPro" id="IPR011650">
    <property type="entry name" value="Peptidase_M20_dimer"/>
</dbReference>